<sequence>MHRSGATMAWNVFKFCTALRGLGSIMILLVLGVVGVTYYAVVVTIYGPALFGGVMDCVIAMVLAMLLWSYFAVVCTNPGSVPPNWRPVIDEERGEADPLNVSEFSHLQSDPSNQTIRYCRKCNQFKPPRCHHCSVCGRCVLKMDHHCVWVVNCVGAQNYKYFLLFLLQLFFFYTNWKTYSYGLMAFQEVSLYLNTALLLKCSSNFILVELDDITVKWWVHMGYVFHRITVIQELYTFLETSLVTVSLLPEFISFFSDGEIIGTPGSLATTFLAFVLDLAFALSVLGFLIMHISLVAGNTTTIEAYEKKTTPKWRYDLGRRKNFEQVFGMDKRYWFIPTYSEEDIRRMPALQGLEYPTKPDFDSEEF</sequence>
<feature type="domain" description="Palmitoyltransferase DHHC" evidence="9">
    <location>
        <begin position="114"/>
        <end position="307"/>
    </location>
</feature>
<organism evidence="10 11">
    <name type="scientific">Senna tora</name>
    <dbReference type="NCBI Taxonomy" id="362788"/>
    <lineage>
        <taxon>Eukaryota</taxon>
        <taxon>Viridiplantae</taxon>
        <taxon>Streptophyta</taxon>
        <taxon>Embryophyta</taxon>
        <taxon>Tracheophyta</taxon>
        <taxon>Spermatophyta</taxon>
        <taxon>Magnoliopsida</taxon>
        <taxon>eudicotyledons</taxon>
        <taxon>Gunneridae</taxon>
        <taxon>Pentapetalae</taxon>
        <taxon>rosids</taxon>
        <taxon>fabids</taxon>
        <taxon>Fabales</taxon>
        <taxon>Fabaceae</taxon>
        <taxon>Caesalpinioideae</taxon>
        <taxon>Cassia clade</taxon>
        <taxon>Senna</taxon>
    </lineage>
</organism>
<dbReference type="PANTHER" id="PTHR12246">
    <property type="entry name" value="PALMITOYLTRANSFERASE ZDHHC16"/>
    <property type="match status" value="1"/>
</dbReference>
<evidence type="ECO:0000256" key="7">
    <source>
        <dbReference type="ARBA" id="ARBA00023315"/>
    </source>
</evidence>
<dbReference type="GO" id="GO:0012505">
    <property type="term" value="C:endomembrane system"/>
    <property type="evidence" value="ECO:0007669"/>
    <property type="project" value="UniProtKB-SubCell"/>
</dbReference>
<dbReference type="PROSITE" id="PS50216">
    <property type="entry name" value="DHHC"/>
    <property type="match status" value="1"/>
</dbReference>
<evidence type="ECO:0000256" key="4">
    <source>
        <dbReference type="ARBA" id="ARBA00022692"/>
    </source>
</evidence>
<feature type="transmembrane region" description="Helical" evidence="8">
    <location>
        <begin position="267"/>
        <end position="289"/>
    </location>
</feature>
<feature type="transmembrane region" description="Helical" evidence="8">
    <location>
        <begin position="49"/>
        <end position="71"/>
    </location>
</feature>
<proteinExistence type="inferred from homology"/>
<evidence type="ECO:0000256" key="3">
    <source>
        <dbReference type="ARBA" id="ARBA00022679"/>
    </source>
</evidence>
<comment type="catalytic activity">
    <reaction evidence="8">
        <text>L-cysteinyl-[protein] + hexadecanoyl-CoA = S-hexadecanoyl-L-cysteinyl-[protein] + CoA</text>
        <dbReference type="Rhea" id="RHEA:36683"/>
        <dbReference type="Rhea" id="RHEA-COMP:10131"/>
        <dbReference type="Rhea" id="RHEA-COMP:11032"/>
        <dbReference type="ChEBI" id="CHEBI:29950"/>
        <dbReference type="ChEBI" id="CHEBI:57287"/>
        <dbReference type="ChEBI" id="CHEBI:57379"/>
        <dbReference type="ChEBI" id="CHEBI:74151"/>
        <dbReference type="EC" id="2.3.1.225"/>
    </reaction>
</comment>
<evidence type="ECO:0000256" key="2">
    <source>
        <dbReference type="ARBA" id="ARBA00008574"/>
    </source>
</evidence>
<dbReference type="GO" id="GO:0019706">
    <property type="term" value="F:protein-cysteine S-palmitoyltransferase activity"/>
    <property type="evidence" value="ECO:0007669"/>
    <property type="project" value="UniProtKB-EC"/>
</dbReference>
<evidence type="ECO:0000256" key="5">
    <source>
        <dbReference type="ARBA" id="ARBA00022989"/>
    </source>
</evidence>
<dbReference type="AlphaFoldDB" id="A0A834XHP1"/>
<dbReference type="OrthoDB" id="331948at2759"/>
<accession>A0A834XHP1</accession>
<keyword evidence="7 8" id="KW-0012">Acyltransferase</keyword>
<dbReference type="InterPro" id="IPR039859">
    <property type="entry name" value="PFA4/ZDH16/20/ERF2-like"/>
</dbReference>
<keyword evidence="3 8" id="KW-0808">Transferase</keyword>
<protein>
    <recommendedName>
        <fullName evidence="8">S-acyltransferase</fullName>
        <ecNumber evidence="8">2.3.1.225</ecNumber>
    </recommendedName>
    <alternativeName>
        <fullName evidence="8">Palmitoyltransferase</fullName>
    </alternativeName>
</protein>
<keyword evidence="4 8" id="KW-0812">Transmembrane</keyword>
<keyword evidence="11" id="KW-1185">Reference proteome</keyword>
<comment type="subcellular location">
    <subcellularLocation>
        <location evidence="1">Endomembrane system</location>
        <topology evidence="1">Multi-pass membrane protein</topology>
    </subcellularLocation>
</comment>
<reference evidence="10" key="1">
    <citation type="submission" date="2020-09" db="EMBL/GenBank/DDBJ databases">
        <title>Genome-Enabled Discovery of Anthraquinone Biosynthesis in Senna tora.</title>
        <authorList>
            <person name="Kang S.-H."/>
            <person name="Pandey R.P."/>
            <person name="Lee C.-M."/>
            <person name="Sim J.-S."/>
            <person name="Jeong J.-T."/>
            <person name="Choi B.-S."/>
            <person name="Jung M."/>
            <person name="Ginzburg D."/>
            <person name="Zhao K."/>
            <person name="Won S.Y."/>
            <person name="Oh T.-J."/>
            <person name="Yu Y."/>
            <person name="Kim N.-H."/>
            <person name="Lee O.R."/>
            <person name="Lee T.-H."/>
            <person name="Bashyal P."/>
            <person name="Kim T.-S."/>
            <person name="Lee W.-H."/>
            <person name="Kawkins C."/>
            <person name="Kim C.-K."/>
            <person name="Kim J.S."/>
            <person name="Ahn B.O."/>
            <person name="Rhee S.Y."/>
            <person name="Sohng J.K."/>
        </authorList>
    </citation>
    <scope>NUCLEOTIDE SEQUENCE</scope>
    <source>
        <tissue evidence="10">Leaf</tissue>
    </source>
</reference>
<keyword evidence="6 8" id="KW-0472">Membrane</keyword>
<feature type="transmembrane region" description="Helical" evidence="8">
    <location>
        <begin position="159"/>
        <end position="176"/>
    </location>
</feature>
<comment type="similarity">
    <text evidence="2 8">Belongs to the DHHC palmitoyltransferase family.</text>
</comment>
<evidence type="ECO:0000256" key="1">
    <source>
        <dbReference type="ARBA" id="ARBA00004127"/>
    </source>
</evidence>
<dbReference type="InterPro" id="IPR001594">
    <property type="entry name" value="Palmitoyltrfase_DHHC"/>
</dbReference>
<gene>
    <name evidence="10" type="ORF">G2W53_001693</name>
</gene>
<evidence type="ECO:0000313" key="10">
    <source>
        <dbReference type="EMBL" id="KAF7844788.1"/>
    </source>
</evidence>
<name>A0A834XHP1_9FABA</name>
<evidence type="ECO:0000256" key="6">
    <source>
        <dbReference type="ARBA" id="ARBA00023136"/>
    </source>
</evidence>
<dbReference type="Pfam" id="PF01529">
    <property type="entry name" value="DHHC"/>
    <property type="match status" value="1"/>
</dbReference>
<dbReference type="EC" id="2.3.1.225" evidence="8"/>
<feature type="transmembrane region" description="Helical" evidence="8">
    <location>
        <begin position="20"/>
        <end position="42"/>
    </location>
</feature>
<dbReference type="EMBL" id="JAAIUW010000001">
    <property type="protein sequence ID" value="KAF7844788.1"/>
    <property type="molecule type" value="Genomic_DNA"/>
</dbReference>
<keyword evidence="5 8" id="KW-1133">Transmembrane helix</keyword>
<evidence type="ECO:0000259" key="9">
    <source>
        <dbReference type="Pfam" id="PF01529"/>
    </source>
</evidence>
<evidence type="ECO:0000313" key="11">
    <source>
        <dbReference type="Proteomes" id="UP000634136"/>
    </source>
</evidence>
<comment type="domain">
    <text evidence="8">The DHHC domain is required for palmitoyltransferase activity.</text>
</comment>
<evidence type="ECO:0000256" key="8">
    <source>
        <dbReference type="RuleBase" id="RU079119"/>
    </source>
</evidence>
<comment type="caution">
    <text evidence="10">The sequence shown here is derived from an EMBL/GenBank/DDBJ whole genome shotgun (WGS) entry which is preliminary data.</text>
</comment>
<dbReference type="Proteomes" id="UP000634136">
    <property type="component" value="Unassembled WGS sequence"/>
</dbReference>